<dbReference type="EMBL" id="MFKF01000115">
    <property type="protein sequence ID" value="OGG53997.1"/>
    <property type="molecule type" value="Genomic_DNA"/>
</dbReference>
<dbReference type="Pfam" id="PF04909">
    <property type="entry name" value="Amidohydro_2"/>
    <property type="match status" value="1"/>
</dbReference>
<gene>
    <name evidence="2" type="ORF">A3F84_04885</name>
</gene>
<dbReference type="InterPro" id="IPR032466">
    <property type="entry name" value="Metal_Hydrolase"/>
</dbReference>
<protein>
    <recommendedName>
        <fullName evidence="1">Amidohydrolase-related domain-containing protein</fullName>
    </recommendedName>
</protein>
<evidence type="ECO:0000313" key="3">
    <source>
        <dbReference type="Proteomes" id="UP000178606"/>
    </source>
</evidence>
<comment type="caution">
    <text evidence="2">The sequence shown here is derived from an EMBL/GenBank/DDBJ whole genome shotgun (WGS) entry which is preliminary data.</text>
</comment>
<evidence type="ECO:0000313" key="2">
    <source>
        <dbReference type="EMBL" id="OGG53997.1"/>
    </source>
</evidence>
<dbReference type="GO" id="GO:0016787">
    <property type="term" value="F:hydrolase activity"/>
    <property type="evidence" value="ECO:0007669"/>
    <property type="project" value="InterPro"/>
</dbReference>
<dbReference type="Proteomes" id="UP000178606">
    <property type="component" value="Unassembled WGS sequence"/>
</dbReference>
<dbReference type="Gene3D" id="3.20.20.140">
    <property type="entry name" value="Metal-dependent hydrolases"/>
    <property type="match status" value="1"/>
</dbReference>
<dbReference type="SUPFAM" id="SSF51556">
    <property type="entry name" value="Metallo-dependent hydrolases"/>
    <property type="match status" value="1"/>
</dbReference>
<sequence>MIDINAGCGDWPFWPTRAHDAASLEELLRAEGIERACAYPLEAYLWPDPQEANELRLPELVKSPFFVPSAVLNPTFPNALRCYEACRRGWNVPMIRLIPSYHLYELSHEGVGALAGRAEEDGVILGVHLQAEDKRNRNPIVIELSEVPFGDAVALARRHPKLTVVAFGLARIGDVQTAGLLPEGYVGRLPTMKEVEHRADIPENLFVELSFFELEDSFNTALKLFRPEQLLMGTHAPIFYPRAAPLKIQRSTAPEAAKSAALAGNARRLLGLA</sequence>
<accession>A0A1F6CY06</accession>
<reference evidence="2 3" key="1">
    <citation type="journal article" date="2016" name="Nat. Commun.">
        <title>Thousands of microbial genomes shed light on interconnected biogeochemical processes in an aquifer system.</title>
        <authorList>
            <person name="Anantharaman K."/>
            <person name="Brown C.T."/>
            <person name="Hug L.A."/>
            <person name="Sharon I."/>
            <person name="Castelle C.J."/>
            <person name="Probst A.J."/>
            <person name="Thomas B.C."/>
            <person name="Singh A."/>
            <person name="Wilkins M.J."/>
            <person name="Karaoz U."/>
            <person name="Brodie E.L."/>
            <person name="Williams K.H."/>
            <person name="Hubbard S.S."/>
            <person name="Banfield J.F."/>
        </authorList>
    </citation>
    <scope>NUCLEOTIDE SEQUENCE [LARGE SCALE GENOMIC DNA]</scope>
    <source>
        <strain evidence="3">RIFCSPLOWO2_12_FULL_64_10</strain>
    </source>
</reference>
<organism evidence="2 3">
    <name type="scientific">Handelsmanbacteria sp. (strain RIFCSPLOWO2_12_FULL_64_10)</name>
    <dbReference type="NCBI Taxonomy" id="1817868"/>
    <lineage>
        <taxon>Bacteria</taxon>
        <taxon>Candidatus Handelsmaniibacteriota</taxon>
    </lineage>
</organism>
<name>A0A1F6CY06_HANXR</name>
<proteinExistence type="predicted"/>
<feature type="domain" description="Amidohydrolase-related" evidence="1">
    <location>
        <begin position="66"/>
        <end position="272"/>
    </location>
</feature>
<dbReference type="InterPro" id="IPR006680">
    <property type="entry name" value="Amidohydro-rel"/>
</dbReference>
<dbReference type="AlphaFoldDB" id="A0A1F6CY06"/>
<evidence type="ECO:0000259" key="1">
    <source>
        <dbReference type="Pfam" id="PF04909"/>
    </source>
</evidence>